<dbReference type="InterPro" id="IPR001283">
    <property type="entry name" value="CRISP-related"/>
</dbReference>
<dbReference type="Proteomes" id="UP001626550">
    <property type="component" value="Unassembled WGS sequence"/>
</dbReference>
<dbReference type="PANTHER" id="PTHR10334">
    <property type="entry name" value="CYSTEINE-RICH SECRETORY PROTEIN-RELATED"/>
    <property type="match status" value="1"/>
</dbReference>
<dbReference type="InterPro" id="IPR002413">
    <property type="entry name" value="V5_allergen-like"/>
</dbReference>
<protein>
    <recommendedName>
        <fullName evidence="2">SCP domain-containing protein</fullName>
    </recommendedName>
</protein>
<dbReference type="SMART" id="SM00198">
    <property type="entry name" value="SCP"/>
    <property type="match status" value="1"/>
</dbReference>
<dbReference type="Gene3D" id="3.40.33.10">
    <property type="entry name" value="CAP"/>
    <property type="match status" value="1"/>
</dbReference>
<feature type="domain" description="SCP" evidence="2">
    <location>
        <begin position="21"/>
        <end position="184"/>
    </location>
</feature>
<dbReference type="InterPro" id="IPR018244">
    <property type="entry name" value="Allrgn_V5/Tpx1_CS"/>
</dbReference>
<dbReference type="InterPro" id="IPR035940">
    <property type="entry name" value="CAP_sf"/>
</dbReference>
<dbReference type="CDD" id="cd05380">
    <property type="entry name" value="CAP_euk"/>
    <property type="match status" value="1"/>
</dbReference>
<sequence>MKVVIFVLAYVVIGTMGLTQKERDDFLNTHNEMRKLLLAGKVSGQQKAGSMRTMKWDSGLEKTAQKKADSCVFAHDKSPDRTPSDGLKSPIYKWIGQNLALLGSTASQFDIQEGVRSWWAENKSYNYKKNSCKSGEQCGHYTQMAWAKTTNLGCAYTKCAQNNKIPMPWVLIVCNYAPGGNIANRKPY</sequence>
<gene>
    <name evidence="3" type="ORF">Ciccas_006381</name>
</gene>
<keyword evidence="4" id="KW-1185">Reference proteome</keyword>
<dbReference type="AlphaFoldDB" id="A0ABD2Q5X3"/>
<feature type="chain" id="PRO_5044825866" description="SCP domain-containing protein" evidence="1">
    <location>
        <begin position="18"/>
        <end position="188"/>
    </location>
</feature>
<dbReference type="PRINTS" id="PR00838">
    <property type="entry name" value="V5ALLERGEN"/>
</dbReference>
<dbReference type="InterPro" id="IPR014044">
    <property type="entry name" value="CAP_dom"/>
</dbReference>
<organism evidence="3 4">
    <name type="scientific">Cichlidogyrus casuarinus</name>
    <dbReference type="NCBI Taxonomy" id="1844966"/>
    <lineage>
        <taxon>Eukaryota</taxon>
        <taxon>Metazoa</taxon>
        <taxon>Spiralia</taxon>
        <taxon>Lophotrochozoa</taxon>
        <taxon>Platyhelminthes</taxon>
        <taxon>Monogenea</taxon>
        <taxon>Monopisthocotylea</taxon>
        <taxon>Dactylogyridea</taxon>
        <taxon>Ancyrocephalidae</taxon>
        <taxon>Cichlidogyrus</taxon>
    </lineage>
</organism>
<reference evidence="3 4" key="1">
    <citation type="submission" date="2024-11" db="EMBL/GenBank/DDBJ databases">
        <title>Adaptive evolution of stress response genes in parasites aligns with host niche diversity.</title>
        <authorList>
            <person name="Hahn C."/>
            <person name="Resl P."/>
        </authorList>
    </citation>
    <scope>NUCLEOTIDE SEQUENCE [LARGE SCALE GENOMIC DNA]</scope>
    <source>
        <strain evidence="3">EGGRZ-B1_66</strain>
        <tissue evidence="3">Body</tissue>
    </source>
</reference>
<evidence type="ECO:0000313" key="4">
    <source>
        <dbReference type="Proteomes" id="UP001626550"/>
    </source>
</evidence>
<dbReference type="SUPFAM" id="SSF55797">
    <property type="entry name" value="PR-1-like"/>
    <property type="match status" value="1"/>
</dbReference>
<keyword evidence="1" id="KW-0732">Signal</keyword>
<evidence type="ECO:0000259" key="2">
    <source>
        <dbReference type="SMART" id="SM00198"/>
    </source>
</evidence>
<feature type="signal peptide" evidence="1">
    <location>
        <begin position="1"/>
        <end position="17"/>
    </location>
</feature>
<comment type="caution">
    <text evidence="3">The sequence shown here is derived from an EMBL/GenBank/DDBJ whole genome shotgun (WGS) entry which is preliminary data.</text>
</comment>
<dbReference type="EMBL" id="JBJKFK010000856">
    <property type="protein sequence ID" value="KAL3314985.1"/>
    <property type="molecule type" value="Genomic_DNA"/>
</dbReference>
<dbReference type="Pfam" id="PF00188">
    <property type="entry name" value="CAP"/>
    <property type="match status" value="1"/>
</dbReference>
<dbReference type="PROSITE" id="PS01010">
    <property type="entry name" value="CRISP_2"/>
    <property type="match status" value="1"/>
</dbReference>
<name>A0ABD2Q5X3_9PLAT</name>
<dbReference type="PRINTS" id="PR00837">
    <property type="entry name" value="V5TPXLIKE"/>
</dbReference>
<evidence type="ECO:0000256" key="1">
    <source>
        <dbReference type="SAM" id="SignalP"/>
    </source>
</evidence>
<dbReference type="PROSITE" id="PS01009">
    <property type="entry name" value="CRISP_1"/>
    <property type="match status" value="1"/>
</dbReference>
<evidence type="ECO:0000313" key="3">
    <source>
        <dbReference type="EMBL" id="KAL3314985.1"/>
    </source>
</evidence>
<accession>A0ABD2Q5X3</accession>
<proteinExistence type="predicted"/>